<dbReference type="RefSeq" id="XP_024744584.1">
    <property type="nucleotide sequence ID" value="XM_024884390.1"/>
</dbReference>
<dbReference type="EMBL" id="KZ613740">
    <property type="protein sequence ID" value="PMD67680.1"/>
    <property type="molecule type" value="Genomic_DNA"/>
</dbReference>
<dbReference type="GO" id="GO:0016705">
    <property type="term" value="F:oxidoreductase activity, acting on paired donors, with incorporation or reduction of molecular oxygen"/>
    <property type="evidence" value="ECO:0007669"/>
    <property type="project" value="InterPro"/>
</dbReference>
<keyword evidence="6 12" id="KW-0479">Metal-binding</keyword>
<keyword evidence="10 13" id="KW-0503">Monooxygenase</keyword>
<dbReference type="InterPro" id="IPR001128">
    <property type="entry name" value="Cyt_P450"/>
</dbReference>
<dbReference type="GO" id="GO:0020037">
    <property type="term" value="F:heme binding"/>
    <property type="evidence" value="ECO:0007669"/>
    <property type="project" value="InterPro"/>
</dbReference>
<evidence type="ECO:0000256" key="3">
    <source>
        <dbReference type="ARBA" id="ARBA00010617"/>
    </source>
</evidence>
<reference evidence="14 15" key="1">
    <citation type="submission" date="2016-04" db="EMBL/GenBank/DDBJ databases">
        <title>A degradative enzymes factory behind the ericoid mycorrhizal symbiosis.</title>
        <authorList>
            <consortium name="DOE Joint Genome Institute"/>
            <person name="Martino E."/>
            <person name="Morin E."/>
            <person name="Grelet G."/>
            <person name="Kuo A."/>
            <person name="Kohler A."/>
            <person name="Daghino S."/>
            <person name="Barry K."/>
            <person name="Choi C."/>
            <person name="Cichocki N."/>
            <person name="Clum A."/>
            <person name="Copeland A."/>
            <person name="Hainaut M."/>
            <person name="Haridas S."/>
            <person name="Labutti K."/>
            <person name="Lindquist E."/>
            <person name="Lipzen A."/>
            <person name="Khouja H.-R."/>
            <person name="Murat C."/>
            <person name="Ohm R."/>
            <person name="Olson A."/>
            <person name="Spatafora J."/>
            <person name="Veneault-Fourrey C."/>
            <person name="Henrissat B."/>
            <person name="Grigoriev I."/>
            <person name="Martin F."/>
            <person name="Perotto S."/>
        </authorList>
    </citation>
    <scope>NUCLEOTIDE SEQUENCE [LARGE SCALE GENOMIC DNA]</scope>
    <source>
        <strain evidence="14 15">E</strain>
    </source>
</reference>
<keyword evidence="7" id="KW-1133">Transmembrane helix</keyword>
<accession>A0A2J6TXC6</accession>
<evidence type="ECO:0000313" key="14">
    <source>
        <dbReference type="EMBL" id="PMD67680.1"/>
    </source>
</evidence>
<keyword evidence="11" id="KW-0472">Membrane</keyword>
<dbReference type="PRINTS" id="PR00385">
    <property type="entry name" value="P450"/>
</dbReference>
<dbReference type="PROSITE" id="PS00086">
    <property type="entry name" value="CYTOCHROME_P450"/>
    <property type="match status" value="1"/>
</dbReference>
<protein>
    <submittedName>
        <fullName evidence="14">Cytochrome P450</fullName>
    </submittedName>
</protein>
<keyword evidence="5" id="KW-0812">Transmembrane</keyword>
<keyword evidence="8 13" id="KW-0560">Oxidoreductase</keyword>
<evidence type="ECO:0000256" key="10">
    <source>
        <dbReference type="ARBA" id="ARBA00023033"/>
    </source>
</evidence>
<dbReference type="InParanoid" id="A0A2J6TXC6"/>
<dbReference type="CDD" id="cd11062">
    <property type="entry name" value="CYP58-like"/>
    <property type="match status" value="1"/>
</dbReference>
<evidence type="ECO:0000256" key="13">
    <source>
        <dbReference type="RuleBase" id="RU000461"/>
    </source>
</evidence>
<dbReference type="STRING" id="1095630.A0A2J6TXC6"/>
<dbReference type="SUPFAM" id="SSF48264">
    <property type="entry name" value="Cytochrome P450"/>
    <property type="match status" value="1"/>
</dbReference>
<keyword evidence="9 12" id="KW-0408">Iron</keyword>
<dbReference type="OrthoDB" id="3945418at2759"/>
<dbReference type="PRINTS" id="PR00463">
    <property type="entry name" value="EP450I"/>
</dbReference>
<dbReference type="FunFam" id="1.10.630.10:FF:000069">
    <property type="entry name" value="Cytochrome P450, putative (Eurofung)"/>
    <property type="match status" value="1"/>
</dbReference>
<dbReference type="InterPro" id="IPR036396">
    <property type="entry name" value="Cyt_P450_sf"/>
</dbReference>
<keyword evidence="4 12" id="KW-0349">Heme</keyword>
<keyword evidence="15" id="KW-1185">Reference proteome</keyword>
<comment type="similarity">
    <text evidence="3 13">Belongs to the cytochrome P450 family.</text>
</comment>
<dbReference type="InterPro" id="IPR050121">
    <property type="entry name" value="Cytochrome_P450_monoxygenase"/>
</dbReference>
<dbReference type="InterPro" id="IPR002401">
    <property type="entry name" value="Cyt_P450_E_grp-I"/>
</dbReference>
<evidence type="ECO:0000256" key="2">
    <source>
        <dbReference type="ARBA" id="ARBA00004167"/>
    </source>
</evidence>
<sequence length="516" mass="58838">MAFLELLPSNPSTQQILSIGLLCLLLSFIARRAYSVYLGPLSKFPGPKLAAATLWYEFYYDVILKGNYTFKIKELHRKYGPIIRISPNELHIDEPDYYEKLYSQHEPRDKSEYYLNQFQLPGSSFGTADHRHHRKRRGALNPFLSKQSVGRVQPMLTYMIDKLCNRIEEFRKSGQPMPIRLVYSCLATDIVTLIILNHNPNLLDSPDFSPVWVETVKAIAAAGHTMKQFPWIFSIIRALPPSFVGAMNPGMLLLLESQALTQQETRNVLEGKYKADKAYESLGLEKTIFHEILESDLPPGEKSFERLWQEAQVTIGAGADTTGNAFTVTHFHLLDNPDILKKLLAELKEALPKKYDPVDLKVVEQLPYLNAVLNEGLRLSYGISTRSPRIHPTESMKFHQYEIPAGTPVGMTSVHIHQNESIFPEANKFKPERWLLKRPNGAPPLDRYLVSFSKGSRQCVGMNLAKAELQLAIATIFRRFENQELFETTRADVDIQHDLFLPQADLRSKGVRVIFK</sequence>
<name>A0A2J6TXC6_9HELO</name>
<dbReference type="Pfam" id="PF00067">
    <property type="entry name" value="p450"/>
    <property type="match status" value="1"/>
</dbReference>
<dbReference type="Gene3D" id="1.10.630.10">
    <property type="entry name" value="Cytochrome P450"/>
    <property type="match status" value="1"/>
</dbReference>
<evidence type="ECO:0000256" key="6">
    <source>
        <dbReference type="ARBA" id="ARBA00022723"/>
    </source>
</evidence>
<evidence type="ECO:0000256" key="4">
    <source>
        <dbReference type="ARBA" id="ARBA00022617"/>
    </source>
</evidence>
<gene>
    <name evidence="14" type="ORF">K444DRAFT_639520</name>
</gene>
<dbReference type="Proteomes" id="UP000235371">
    <property type="component" value="Unassembled WGS sequence"/>
</dbReference>
<organism evidence="14 15">
    <name type="scientific">Hyaloscypha bicolor E</name>
    <dbReference type="NCBI Taxonomy" id="1095630"/>
    <lineage>
        <taxon>Eukaryota</taxon>
        <taxon>Fungi</taxon>
        <taxon>Dikarya</taxon>
        <taxon>Ascomycota</taxon>
        <taxon>Pezizomycotina</taxon>
        <taxon>Leotiomycetes</taxon>
        <taxon>Helotiales</taxon>
        <taxon>Hyaloscyphaceae</taxon>
        <taxon>Hyaloscypha</taxon>
        <taxon>Hyaloscypha bicolor</taxon>
    </lineage>
</organism>
<dbReference type="GO" id="GO:0004497">
    <property type="term" value="F:monooxygenase activity"/>
    <property type="evidence" value="ECO:0007669"/>
    <property type="project" value="UniProtKB-KW"/>
</dbReference>
<dbReference type="AlphaFoldDB" id="A0A2J6TXC6"/>
<evidence type="ECO:0000313" key="15">
    <source>
        <dbReference type="Proteomes" id="UP000235371"/>
    </source>
</evidence>
<dbReference type="GeneID" id="36592467"/>
<evidence type="ECO:0000256" key="12">
    <source>
        <dbReference type="PIRSR" id="PIRSR602401-1"/>
    </source>
</evidence>
<dbReference type="PANTHER" id="PTHR24305:SF157">
    <property type="entry name" value="N-ACETYLTRYPTOPHAN 6-HYDROXYLASE IVOC-RELATED"/>
    <property type="match status" value="1"/>
</dbReference>
<dbReference type="InterPro" id="IPR017972">
    <property type="entry name" value="Cyt_P450_CS"/>
</dbReference>
<feature type="binding site" description="axial binding residue" evidence="12">
    <location>
        <position position="459"/>
    </location>
    <ligand>
        <name>heme</name>
        <dbReference type="ChEBI" id="CHEBI:30413"/>
    </ligand>
    <ligandPart>
        <name>Fe</name>
        <dbReference type="ChEBI" id="CHEBI:18248"/>
    </ligandPart>
</feature>
<evidence type="ECO:0000256" key="9">
    <source>
        <dbReference type="ARBA" id="ARBA00023004"/>
    </source>
</evidence>
<dbReference type="GO" id="GO:0005506">
    <property type="term" value="F:iron ion binding"/>
    <property type="evidence" value="ECO:0007669"/>
    <property type="project" value="InterPro"/>
</dbReference>
<dbReference type="PANTHER" id="PTHR24305">
    <property type="entry name" value="CYTOCHROME P450"/>
    <property type="match status" value="1"/>
</dbReference>
<dbReference type="GO" id="GO:0016020">
    <property type="term" value="C:membrane"/>
    <property type="evidence" value="ECO:0007669"/>
    <property type="project" value="UniProtKB-SubCell"/>
</dbReference>
<comment type="cofactor">
    <cofactor evidence="1 12">
        <name>heme</name>
        <dbReference type="ChEBI" id="CHEBI:30413"/>
    </cofactor>
</comment>
<evidence type="ECO:0000256" key="11">
    <source>
        <dbReference type="ARBA" id="ARBA00023136"/>
    </source>
</evidence>
<evidence type="ECO:0000256" key="1">
    <source>
        <dbReference type="ARBA" id="ARBA00001971"/>
    </source>
</evidence>
<evidence type="ECO:0000256" key="8">
    <source>
        <dbReference type="ARBA" id="ARBA00023002"/>
    </source>
</evidence>
<evidence type="ECO:0000256" key="7">
    <source>
        <dbReference type="ARBA" id="ARBA00022989"/>
    </source>
</evidence>
<evidence type="ECO:0000256" key="5">
    <source>
        <dbReference type="ARBA" id="ARBA00022692"/>
    </source>
</evidence>
<comment type="subcellular location">
    <subcellularLocation>
        <location evidence="2">Membrane</location>
        <topology evidence="2">Single-pass membrane protein</topology>
    </subcellularLocation>
</comment>
<proteinExistence type="inferred from homology"/>